<protein>
    <submittedName>
        <fullName evidence="2">Uncharacterized protein</fullName>
    </submittedName>
</protein>
<keyword evidence="1" id="KW-1133">Transmembrane helix</keyword>
<dbReference type="RefSeq" id="WP_032051930.1">
    <property type="nucleotide sequence ID" value="NZ_JEWH01000112.1"/>
</dbReference>
<dbReference type="Proteomes" id="UP000020595">
    <property type="component" value="Unassembled WGS sequence"/>
</dbReference>
<evidence type="ECO:0000313" key="3">
    <source>
        <dbReference type="Proteomes" id="UP000020595"/>
    </source>
</evidence>
<comment type="caution">
    <text evidence="2">The sequence shown here is derived from an EMBL/GenBank/DDBJ whole genome shotgun (WGS) entry which is preliminary data.</text>
</comment>
<accession>A0A009HJQ9</accession>
<reference evidence="2 3" key="1">
    <citation type="submission" date="2014-02" db="EMBL/GenBank/DDBJ databases">
        <title>Comparative genomics and transcriptomics to identify genetic mechanisms underlying the emergence of carbapenem resistant Acinetobacter baumannii (CRAb).</title>
        <authorList>
            <person name="Harris A.D."/>
            <person name="Johnson K.J."/>
            <person name="George J."/>
            <person name="Shefchek K."/>
            <person name="Daugherty S.C."/>
            <person name="Parankush S."/>
            <person name="Sadzewicz L."/>
            <person name="Tallon L."/>
            <person name="Sengamalay N."/>
            <person name="Hazen T.H."/>
            <person name="Rasko D.A."/>
        </authorList>
    </citation>
    <scope>NUCLEOTIDE SEQUENCE [LARGE SCALE GENOMIC DNA]</scope>
    <source>
        <strain evidence="2 3">1295743</strain>
    </source>
</reference>
<evidence type="ECO:0000256" key="1">
    <source>
        <dbReference type="SAM" id="Phobius"/>
    </source>
</evidence>
<organism evidence="2 3">
    <name type="scientific">Acinetobacter baumannii (strain 1295743)</name>
    <dbReference type="NCBI Taxonomy" id="1310613"/>
    <lineage>
        <taxon>Bacteria</taxon>
        <taxon>Pseudomonadati</taxon>
        <taxon>Pseudomonadota</taxon>
        <taxon>Gammaproteobacteria</taxon>
        <taxon>Moraxellales</taxon>
        <taxon>Moraxellaceae</taxon>
        <taxon>Acinetobacter</taxon>
        <taxon>Acinetobacter calcoaceticus/baumannii complex</taxon>
    </lineage>
</organism>
<dbReference type="AlphaFoldDB" id="A0A009HJQ9"/>
<proteinExistence type="predicted"/>
<evidence type="ECO:0000313" key="2">
    <source>
        <dbReference type="EMBL" id="EXB03270.1"/>
    </source>
</evidence>
<keyword evidence="1" id="KW-0472">Membrane</keyword>
<gene>
    <name evidence="2" type="ORF">J512_4206</name>
</gene>
<dbReference type="EMBL" id="JEWH01000112">
    <property type="protein sequence ID" value="EXB03270.1"/>
    <property type="molecule type" value="Genomic_DNA"/>
</dbReference>
<keyword evidence="1" id="KW-0812">Transmembrane</keyword>
<sequence length="72" mass="8524">MSVGLNEILNFSIISLLIFTLFKVRQESKRINELNKRLSEIEIRLVIRAEDRLTTLEQEVFFQNKTNLKTEV</sequence>
<feature type="transmembrane region" description="Helical" evidence="1">
    <location>
        <begin position="6"/>
        <end position="24"/>
    </location>
</feature>
<name>A0A009HJQ9_ACIB9</name>